<proteinExistence type="predicted"/>
<dbReference type="Pfam" id="PF06078">
    <property type="entry name" value="DUF937"/>
    <property type="match status" value="1"/>
</dbReference>
<reference evidence="2 3" key="1">
    <citation type="submission" date="2023-07" db="EMBL/GenBank/DDBJ databases">
        <title>Genomic Encyclopedia of Type Strains, Phase IV (KMG-IV): sequencing the most valuable type-strain genomes for metagenomic binning, comparative biology and taxonomic classification.</title>
        <authorList>
            <person name="Goeker M."/>
        </authorList>
    </citation>
    <scope>NUCLEOTIDE SEQUENCE [LARGE SCALE GENOMIC DNA]</scope>
    <source>
        <strain evidence="2 3">B1-1</strain>
    </source>
</reference>
<dbReference type="InterPro" id="IPR009282">
    <property type="entry name" value="DUF937"/>
</dbReference>
<evidence type="ECO:0008006" key="4">
    <source>
        <dbReference type="Google" id="ProtNLM"/>
    </source>
</evidence>
<evidence type="ECO:0000256" key="1">
    <source>
        <dbReference type="SAM" id="MobiDB-lite"/>
    </source>
</evidence>
<dbReference type="RefSeq" id="WP_266280450.1">
    <property type="nucleotide sequence ID" value="NZ_JAPKNF010000001.1"/>
</dbReference>
<organism evidence="2 3">
    <name type="scientific">Kaistia geumhonensis</name>
    <dbReference type="NCBI Taxonomy" id="410839"/>
    <lineage>
        <taxon>Bacteria</taxon>
        <taxon>Pseudomonadati</taxon>
        <taxon>Pseudomonadota</taxon>
        <taxon>Alphaproteobacteria</taxon>
        <taxon>Hyphomicrobiales</taxon>
        <taxon>Kaistiaceae</taxon>
        <taxon>Kaistia</taxon>
    </lineage>
</organism>
<name>A0ABU0M4E5_9HYPH</name>
<comment type="caution">
    <text evidence="2">The sequence shown here is derived from an EMBL/GenBank/DDBJ whole genome shotgun (WGS) entry which is preliminary data.</text>
</comment>
<keyword evidence="3" id="KW-1185">Reference proteome</keyword>
<gene>
    <name evidence="2" type="ORF">QO015_001421</name>
</gene>
<dbReference type="EMBL" id="JAUSWJ010000001">
    <property type="protein sequence ID" value="MDQ0515808.1"/>
    <property type="molecule type" value="Genomic_DNA"/>
</dbReference>
<feature type="region of interest" description="Disordered" evidence="1">
    <location>
        <begin position="182"/>
        <end position="202"/>
    </location>
</feature>
<evidence type="ECO:0000313" key="2">
    <source>
        <dbReference type="EMBL" id="MDQ0515808.1"/>
    </source>
</evidence>
<evidence type="ECO:0000313" key="3">
    <source>
        <dbReference type="Proteomes" id="UP001223743"/>
    </source>
</evidence>
<sequence>MKTFFDMMREAQQSAFGAMMQKEFGLSAEQQAKAVEAMMPAFWLGLRKNAADPFGVAAFWQSVGTGPYRSYFDNPFAAMTPKAMDDGNNVLEKLFGSPEIARAVSLQVEAATGLAQDVVRRMMPVVANMMMGGLQRQSELAANPFLRFMQDFGQPPREKPQAKTPDLPFVAMMNAFLGKPAEAEKQPEPEAGGPMTNEEVIDRLFDANRSMQDAYWKSMQRIFDQFAPEKKG</sequence>
<protein>
    <recommendedName>
        <fullName evidence="4">DUF937 domain-containing protein</fullName>
    </recommendedName>
</protein>
<accession>A0ABU0M4E5</accession>
<dbReference type="Proteomes" id="UP001223743">
    <property type="component" value="Unassembled WGS sequence"/>
</dbReference>